<reference evidence="1" key="2">
    <citation type="journal article" date="2023" name="IMA Fungus">
        <title>Comparative genomic study of the Penicillium genus elucidates a diverse pangenome and 15 lateral gene transfer events.</title>
        <authorList>
            <person name="Petersen C."/>
            <person name="Sorensen T."/>
            <person name="Nielsen M.R."/>
            <person name="Sondergaard T.E."/>
            <person name="Sorensen J.L."/>
            <person name="Fitzpatrick D.A."/>
            <person name="Frisvad J.C."/>
            <person name="Nielsen K.L."/>
        </authorList>
    </citation>
    <scope>NUCLEOTIDE SEQUENCE</scope>
    <source>
        <strain evidence="1">IBT 16125</strain>
    </source>
</reference>
<comment type="caution">
    <text evidence="1">The sequence shown here is derived from an EMBL/GenBank/DDBJ whole genome shotgun (WGS) entry which is preliminary data.</text>
</comment>
<evidence type="ECO:0000313" key="2">
    <source>
        <dbReference type="Proteomes" id="UP001213681"/>
    </source>
</evidence>
<gene>
    <name evidence="1" type="ORF">N7458_009532</name>
</gene>
<dbReference type="GeneID" id="81603157"/>
<organism evidence="1 2">
    <name type="scientific">Penicillium daleae</name>
    <dbReference type="NCBI Taxonomy" id="63821"/>
    <lineage>
        <taxon>Eukaryota</taxon>
        <taxon>Fungi</taxon>
        <taxon>Dikarya</taxon>
        <taxon>Ascomycota</taxon>
        <taxon>Pezizomycotina</taxon>
        <taxon>Eurotiomycetes</taxon>
        <taxon>Eurotiomycetidae</taxon>
        <taxon>Eurotiales</taxon>
        <taxon>Aspergillaceae</taxon>
        <taxon>Penicillium</taxon>
    </lineage>
</organism>
<protein>
    <submittedName>
        <fullName evidence="1">Uncharacterized protein</fullName>
    </submittedName>
</protein>
<proteinExistence type="predicted"/>
<name>A0AAD6BZW8_9EURO</name>
<evidence type="ECO:0000313" key="1">
    <source>
        <dbReference type="EMBL" id="KAJ5438534.1"/>
    </source>
</evidence>
<sequence length="127" mass="14060">MYMIIASSASELQNLGHSYLRPASQHAARNYGIALNELNLLLDQDVKPDLDSSLTCLFLMAHYELKLGYSNQHLTVHLKGVEALLESGNYISALGRNKSLPSDENEMAEAEIQPFSSLSALLLVWIL</sequence>
<dbReference type="AlphaFoldDB" id="A0AAD6BZW8"/>
<dbReference type="Proteomes" id="UP001213681">
    <property type="component" value="Unassembled WGS sequence"/>
</dbReference>
<dbReference type="RefSeq" id="XP_056761763.1">
    <property type="nucleotide sequence ID" value="XM_056912914.1"/>
</dbReference>
<accession>A0AAD6BZW8</accession>
<reference evidence="1" key="1">
    <citation type="submission" date="2022-12" db="EMBL/GenBank/DDBJ databases">
        <authorList>
            <person name="Petersen C."/>
        </authorList>
    </citation>
    <scope>NUCLEOTIDE SEQUENCE</scope>
    <source>
        <strain evidence="1">IBT 16125</strain>
    </source>
</reference>
<dbReference type="EMBL" id="JAPVEA010000008">
    <property type="protein sequence ID" value="KAJ5438534.1"/>
    <property type="molecule type" value="Genomic_DNA"/>
</dbReference>
<keyword evidence="2" id="KW-1185">Reference proteome</keyword>